<dbReference type="InterPro" id="IPR011606">
    <property type="entry name" value="Brnchd-chn_aa_trnsp_permease"/>
</dbReference>
<dbReference type="GO" id="GO:1903785">
    <property type="term" value="P:L-valine transmembrane transport"/>
    <property type="evidence" value="ECO:0007669"/>
    <property type="project" value="TreeGrafter"/>
</dbReference>
<proteinExistence type="inferred from homology"/>
<dbReference type="STRING" id="1356854.N007_11580"/>
<evidence type="ECO:0000256" key="7">
    <source>
        <dbReference type="ARBA" id="ARBA00023136"/>
    </source>
</evidence>
<keyword evidence="5" id="KW-0812">Transmembrane</keyword>
<dbReference type="PANTHER" id="PTHR34979:SF1">
    <property type="entry name" value="INNER MEMBRANE PROTEIN YGAZ"/>
    <property type="match status" value="1"/>
</dbReference>
<evidence type="ECO:0000256" key="3">
    <source>
        <dbReference type="ARBA" id="ARBA00022448"/>
    </source>
</evidence>
<evidence type="ECO:0000256" key="4">
    <source>
        <dbReference type="ARBA" id="ARBA00022475"/>
    </source>
</evidence>
<keyword evidence="4" id="KW-1003">Cell membrane</keyword>
<reference evidence="9" key="1">
    <citation type="journal article" date="2022" name="G3 (Bethesda)">
        <title>Unveiling the complete genome sequence of Alicyclobacillus acidoterrestris DSM 3922T, a taint-producing strain.</title>
        <authorList>
            <person name="Leonardo I.C."/>
            <person name="Barreto Crespo M.T."/>
            <person name="Gaspar F.B."/>
        </authorList>
    </citation>
    <scope>NUCLEOTIDE SEQUENCE [LARGE SCALE GENOMIC DNA]</scope>
    <source>
        <strain evidence="9">DSM 3922</strain>
    </source>
</reference>
<evidence type="ECO:0000313" key="9">
    <source>
        <dbReference type="Proteomes" id="UP000829401"/>
    </source>
</evidence>
<keyword evidence="6" id="KW-1133">Transmembrane helix</keyword>
<keyword evidence="9" id="KW-1185">Reference proteome</keyword>
<protein>
    <submittedName>
        <fullName evidence="8">AzlC family ABC transporter permease</fullName>
    </submittedName>
</protein>
<dbReference type="RefSeq" id="WP_021297364.1">
    <property type="nucleotide sequence ID" value="NZ_AURB01000151.1"/>
</dbReference>
<dbReference type="GO" id="GO:0005886">
    <property type="term" value="C:plasma membrane"/>
    <property type="evidence" value="ECO:0007669"/>
    <property type="project" value="UniProtKB-SubCell"/>
</dbReference>
<gene>
    <name evidence="8" type="ORF">K1I37_03810</name>
</gene>
<evidence type="ECO:0000313" key="8">
    <source>
        <dbReference type="EMBL" id="UNO49674.1"/>
    </source>
</evidence>
<organism evidence="8 9">
    <name type="scientific">Alicyclobacillus acidoterrestris (strain ATCC 49025 / DSM 3922 / CIP 106132 / NCIMB 13137 / GD3B)</name>
    <dbReference type="NCBI Taxonomy" id="1356854"/>
    <lineage>
        <taxon>Bacteria</taxon>
        <taxon>Bacillati</taxon>
        <taxon>Bacillota</taxon>
        <taxon>Bacilli</taxon>
        <taxon>Bacillales</taxon>
        <taxon>Alicyclobacillaceae</taxon>
        <taxon>Alicyclobacillus</taxon>
    </lineage>
</organism>
<evidence type="ECO:0000256" key="2">
    <source>
        <dbReference type="ARBA" id="ARBA00010735"/>
    </source>
</evidence>
<evidence type="ECO:0000256" key="5">
    <source>
        <dbReference type="ARBA" id="ARBA00022692"/>
    </source>
</evidence>
<dbReference type="EMBL" id="CP080467">
    <property type="protein sequence ID" value="UNO49674.1"/>
    <property type="molecule type" value="Genomic_DNA"/>
</dbReference>
<dbReference type="KEGG" id="aaco:K1I37_03810"/>
<sequence>MTRTWIAKGLRDALPIVFAYFPVAVTFGVIATSNGVPWLIVFLISAWVYAGGAQFMLLSLALSGTSPLSAIVTTLLVNLRHFLYGTSLGPAFTRWSESQRWMMAFGLTDEVYAVTSSRVQQTLPVVGYQIPLVYSCYGSWLAGTAVGATIGKSVPAAVSDALGFALPALFLALLMAGKRSLPYFVAAIFGALLACLADMAQLGNVGMVLGAVVGATAGMFLEKRRIYRQGVRH</sequence>
<accession>T0CXR2</accession>
<accession>A0A9E7CRD0</accession>
<evidence type="ECO:0000256" key="6">
    <source>
        <dbReference type="ARBA" id="ARBA00022989"/>
    </source>
</evidence>
<dbReference type="AlphaFoldDB" id="T0CXR2"/>
<evidence type="ECO:0000256" key="1">
    <source>
        <dbReference type="ARBA" id="ARBA00004651"/>
    </source>
</evidence>
<dbReference type="Proteomes" id="UP000829401">
    <property type="component" value="Chromosome"/>
</dbReference>
<dbReference type="OrthoDB" id="3177005at2"/>
<comment type="subcellular location">
    <subcellularLocation>
        <location evidence="1">Cell membrane</location>
        <topology evidence="1">Multi-pass membrane protein</topology>
    </subcellularLocation>
</comment>
<name>T0CXR2_ALIAG</name>
<dbReference type="Pfam" id="PF03591">
    <property type="entry name" value="AzlC"/>
    <property type="match status" value="1"/>
</dbReference>
<comment type="similarity">
    <text evidence="2">Belongs to the AzlC family.</text>
</comment>
<keyword evidence="7" id="KW-0472">Membrane</keyword>
<dbReference type="eggNOG" id="COG1296">
    <property type="taxonomic scope" value="Bacteria"/>
</dbReference>
<dbReference type="PANTHER" id="PTHR34979">
    <property type="entry name" value="INNER MEMBRANE PROTEIN YGAZ"/>
    <property type="match status" value="1"/>
</dbReference>
<keyword evidence="3" id="KW-0813">Transport</keyword>